<dbReference type="InterPro" id="IPR012910">
    <property type="entry name" value="Plug_dom"/>
</dbReference>
<dbReference type="AlphaFoldDB" id="A0A413EVG8"/>
<dbReference type="InterPro" id="IPR023996">
    <property type="entry name" value="TonB-dep_OMP_SusC/RagA"/>
</dbReference>
<keyword evidence="1" id="KW-0812">Transmembrane</keyword>
<dbReference type="Pfam" id="PF07715">
    <property type="entry name" value="Plug"/>
    <property type="match status" value="1"/>
</dbReference>
<evidence type="ECO:0000313" key="4">
    <source>
        <dbReference type="EMBL" id="RGX11759.1"/>
    </source>
</evidence>
<dbReference type="Gene3D" id="2.60.40.1120">
    <property type="entry name" value="Carboxypeptidase-like, regulatory domain"/>
    <property type="match status" value="1"/>
</dbReference>
<dbReference type="InterPro" id="IPR023997">
    <property type="entry name" value="TonB-dep_OMP_SusC/RagA_CS"/>
</dbReference>
<dbReference type="InterPro" id="IPR039426">
    <property type="entry name" value="TonB-dep_rcpt-like"/>
</dbReference>
<dbReference type="Gene3D" id="2.170.130.10">
    <property type="entry name" value="TonB-dependent receptor, plug domain"/>
    <property type="match status" value="1"/>
</dbReference>
<evidence type="ECO:0000313" key="5">
    <source>
        <dbReference type="Proteomes" id="UP000286031"/>
    </source>
</evidence>
<evidence type="ECO:0000256" key="1">
    <source>
        <dbReference type="PROSITE-ProRule" id="PRU01360"/>
    </source>
</evidence>
<gene>
    <name evidence="4" type="ORF">DWV35_05815</name>
</gene>
<accession>A0A413EVG8</accession>
<dbReference type="InterPro" id="IPR037066">
    <property type="entry name" value="Plug_dom_sf"/>
</dbReference>
<proteinExistence type="inferred from homology"/>
<dbReference type="GO" id="GO:0009279">
    <property type="term" value="C:cell outer membrane"/>
    <property type="evidence" value="ECO:0007669"/>
    <property type="project" value="UniProtKB-SubCell"/>
</dbReference>
<keyword evidence="1" id="KW-0998">Cell outer membrane</keyword>
<evidence type="ECO:0000259" key="3">
    <source>
        <dbReference type="Pfam" id="PF07715"/>
    </source>
</evidence>
<feature type="domain" description="TonB-dependent receptor plug" evidence="3">
    <location>
        <begin position="109"/>
        <end position="205"/>
    </location>
</feature>
<comment type="subcellular location">
    <subcellularLocation>
        <location evidence="1">Cell outer membrane</location>
        <topology evidence="1">Multi-pass membrane protein</topology>
    </subcellularLocation>
</comment>
<keyword evidence="2" id="KW-0732">Signal</keyword>
<dbReference type="SUPFAM" id="SSF56935">
    <property type="entry name" value="Porins"/>
    <property type="match status" value="1"/>
</dbReference>
<comment type="caution">
    <text evidence="4">The sequence shown here is derived from an EMBL/GenBank/DDBJ whole genome shotgun (WGS) entry which is preliminary data.</text>
</comment>
<dbReference type="NCBIfam" id="TIGR04056">
    <property type="entry name" value="OMP_RagA_SusC"/>
    <property type="match status" value="1"/>
</dbReference>
<organism evidence="4 5">
    <name type="scientific">Bacteroides ovatus</name>
    <dbReference type="NCBI Taxonomy" id="28116"/>
    <lineage>
        <taxon>Bacteria</taxon>
        <taxon>Pseudomonadati</taxon>
        <taxon>Bacteroidota</taxon>
        <taxon>Bacteroidia</taxon>
        <taxon>Bacteroidales</taxon>
        <taxon>Bacteroidaceae</taxon>
        <taxon>Bacteroides</taxon>
    </lineage>
</organism>
<feature type="chain" id="PRO_5019169653" evidence="2">
    <location>
        <begin position="21"/>
        <end position="991"/>
    </location>
</feature>
<name>A0A413EVG8_BACOV</name>
<dbReference type="SUPFAM" id="SSF49464">
    <property type="entry name" value="Carboxypeptidase regulatory domain-like"/>
    <property type="match status" value="1"/>
</dbReference>
<sequence length="991" mass="111325">MKRKYIVISMALLSAVSTWAQEITGTVTDALGSPVAGAKVHLVNTPNVSAITDRNGVFVLNGEEGDWMVVSYADAIGKRIRATGKSIQIKLDPQDRIVNMGMANRTADRQTQAISIVTAEELEKNATPNSFNALYGLVPGLEVMQRTGWTQNPTTLLRGSDNPLIVVDGFPRPIECLNTVEIESVTVLKDGPATALWGARGANGVILVTTKRGQYNTKMQVNVNYKYGMDFPINQPEFANGYEYAAALNEALYYDGLEMQYTRNELDAFKNGSNRDLYANSDWLGEGLRKHTVNNQLDINFRGGGKNLRYYTMLSYKNDYGILNDKYAKYSDRYSAQMRKYELDLRMNIDIDITPSTLAQLTMLGSLRERKRPATYEGNLFQGVFNTPSGAFPVKTSNGIWGSNSVLKDNPLARIADIGYFKENPRMLQADMRIRQDLSSLTPGLSAEVAVAYDNNAVFKEQGSKNFQYAVNTPIVNVVTGEKEAMSEVYGDNSALTVSCWGMTEQYINASLEAQVKYDRMFGKHGVSATALYRQESERALGANNAYKRMYITGMAGYNYNNTYLLDVVFNQYGTSVLPEGDKFRSYPAVSAAWVLSNESFMKKMTAVNLLKIRASYGRAGWDQIPYGLTQQYYIWGGQYYFGDANNVASGNKEDKLAMNNLTLEVSDKYNVGIDMRLFNKLSVTLDAFLDKRSNILIGANNLISSAIGISVPQQNAGKEEKKGLEVSMEWKDYSRKDFHYYVGANLTYIKTKVVENGEGYKPWSYLSGKGLAIGQIFGLEAIGYFRDEADIANSPKQQFSEVRPGDVKYKDMNNDGIIDDNDKHAIGYSSSIPEIYCGIRLGFEYKGFGVDALFQGATRFSKMLNTSSVYWPLRNNTNISNWYLHDKIRWTEETKDIANVPRLSTLNNANNFQNSTQWLVNGEYLKLRNLNVYYDLPKNWISKIKLEQCRIFASANNVFSLDHVKYMNCEDFSVNYPDMFSVYFGASIKF</sequence>
<protein>
    <submittedName>
        <fullName evidence="4">SusC/RagA family TonB-linked outer membrane protein</fullName>
    </submittedName>
</protein>
<dbReference type="InterPro" id="IPR008969">
    <property type="entry name" value="CarboxyPept-like_regulatory"/>
</dbReference>
<comment type="similarity">
    <text evidence="1">Belongs to the TonB-dependent receptor family.</text>
</comment>
<reference evidence="4 5" key="1">
    <citation type="submission" date="2018-08" db="EMBL/GenBank/DDBJ databases">
        <title>A genome reference for cultivated species of the human gut microbiota.</title>
        <authorList>
            <person name="Zou Y."/>
            <person name="Xue W."/>
            <person name="Luo G."/>
        </authorList>
    </citation>
    <scope>NUCLEOTIDE SEQUENCE [LARGE SCALE GENOMIC DNA]</scope>
    <source>
        <strain evidence="4 5">AF04-46</strain>
    </source>
</reference>
<dbReference type="RefSeq" id="WP_117512440.1">
    <property type="nucleotide sequence ID" value="NZ_JAQCPI010000003.1"/>
</dbReference>
<keyword evidence="1" id="KW-0472">Membrane</keyword>
<dbReference type="EMBL" id="QSBI01000005">
    <property type="protein sequence ID" value="RGX11759.1"/>
    <property type="molecule type" value="Genomic_DNA"/>
</dbReference>
<dbReference type="NCBIfam" id="TIGR04057">
    <property type="entry name" value="SusC_RagA_signa"/>
    <property type="match status" value="1"/>
</dbReference>
<dbReference type="Proteomes" id="UP000286031">
    <property type="component" value="Unassembled WGS sequence"/>
</dbReference>
<dbReference type="PROSITE" id="PS52016">
    <property type="entry name" value="TONB_DEPENDENT_REC_3"/>
    <property type="match status" value="1"/>
</dbReference>
<feature type="signal peptide" evidence="2">
    <location>
        <begin position="1"/>
        <end position="20"/>
    </location>
</feature>
<keyword evidence="1" id="KW-0813">Transport</keyword>
<evidence type="ECO:0000256" key="2">
    <source>
        <dbReference type="SAM" id="SignalP"/>
    </source>
</evidence>
<keyword evidence="1" id="KW-1134">Transmembrane beta strand</keyword>